<keyword evidence="2" id="KW-1185">Reference proteome</keyword>
<protein>
    <submittedName>
        <fullName evidence="1">Glutaredoxin 2</fullName>
    </submittedName>
</protein>
<reference key="2">
    <citation type="submission" date="2011-05" db="EMBL/GenBank/DDBJ databases">
        <title>Complete genome sequence of the aerobic marine methanotroph Methylomonas methanica MC09.</title>
        <authorList>
            <person name="Boden R."/>
            <person name="Cunliffe M."/>
            <person name="Scanlan J."/>
            <person name="Moussard H."/>
            <person name="Kits K.D."/>
            <person name="Klotz M."/>
            <person name="Jetten M."/>
            <person name="Vuilleumier S."/>
            <person name="Han J."/>
            <person name="Peters L."/>
            <person name="Mikhailova N."/>
            <person name="Teshima H."/>
            <person name="Tapia R."/>
            <person name="Kyrpides N."/>
            <person name="Ivanova N."/>
            <person name="Pagani I."/>
            <person name="Cheng J.-F."/>
            <person name="Goodwin L."/>
            <person name="Han C."/>
            <person name="Hauser L."/>
            <person name="Land M."/>
            <person name="Lapidus A."/>
            <person name="Lucas S."/>
            <person name="Pitluck S."/>
            <person name="Woyke T."/>
            <person name="Stein L.Y."/>
            <person name="Murrell C."/>
        </authorList>
    </citation>
    <scope>NUCLEOTIDE SEQUENCE</scope>
    <source>
        <strain>MC09</strain>
    </source>
</reference>
<reference evidence="1 2" key="1">
    <citation type="journal article" date="2011" name="J. Bacteriol.">
        <title>Complete Genome Sequence of the Aerobic Marine Methanotroph Methylomonas methanica MC09.</title>
        <authorList>
            <person name="Boden R."/>
            <person name="Cunliffe M."/>
            <person name="Scanlan J."/>
            <person name="Moussard H."/>
            <person name="Kits K.D."/>
            <person name="Klotz M.G."/>
            <person name="Jetten M.S."/>
            <person name="Vuilleumier S."/>
            <person name="Han J."/>
            <person name="Peters L."/>
            <person name="Mikhailova N."/>
            <person name="Teshima H."/>
            <person name="Tapia R."/>
            <person name="Kyrpides N."/>
            <person name="Ivanova N."/>
            <person name="Pagani I."/>
            <person name="Cheng J.F."/>
            <person name="Goodwin L."/>
            <person name="Han C."/>
            <person name="Hauser L."/>
            <person name="Land M.L."/>
            <person name="Lapidus A."/>
            <person name="Lucas S."/>
            <person name="Pitluck S."/>
            <person name="Woyke T."/>
            <person name="Stein L."/>
            <person name="Murrell J.C."/>
        </authorList>
    </citation>
    <scope>NUCLEOTIDE SEQUENCE [LARGE SCALE GENOMIC DNA]</scope>
    <source>
        <strain evidence="1 2">MC09</strain>
    </source>
</reference>
<dbReference type="InterPro" id="IPR052565">
    <property type="entry name" value="Glutaredoxin-like_YDR286C"/>
</dbReference>
<dbReference type="RefSeq" id="WP_013821079.1">
    <property type="nucleotide sequence ID" value="NC_015572.1"/>
</dbReference>
<dbReference type="PANTHER" id="PTHR33558:SF1">
    <property type="entry name" value="GLUTAREDOXIN-LIKE PROTEIN C5ORF63 HOMOLOG"/>
    <property type="match status" value="1"/>
</dbReference>
<dbReference type="Pfam" id="PF05768">
    <property type="entry name" value="Glrx-like"/>
    <property type="match status" value="1"/>
</dbReference>
<dbReference type="PANTHER" id="PTHR33558">
    <property type="entry name" value="GLUTAREDOXIN-LIKE PROTEIN C5ORF63 HOMOLOG"/>
    <property type="match status" value="1"/>
</dbReference>
<reference evidence="2" key="3">
    <citation type="submission" date="2011-05" db="EMBL/GenBank/DDBJ databases">
        <title>Complete sequence of Methylomonas methanica MC09.</title>
        <authorList>
            <consortium name="US DOE Joint Genome Institute"/>
            <person name="Lucas S."/>
            <person name="Han J."/>
            <person name="Lapidus A."/>
            <person name="Cheng J.-F."/>
            <person name="Goodwin L."/>
            <person name="Pitluck S."/>
            <person name="Peters L."/>
            <person name="Mikhailova N."/>
            <person name="Teshima H."/>
            <person name="Han C."/>
            <person name="Tapia R."/>
            <person name="Land M."/>
            <person name="Hauser L."/>
            <person name="Kyrpides N."/>
            <person name="Ivanova N."/>
            <person name="Pagani I."/>
            <person name="Stein L."/>
            <person name="Woyke T."/>
        </authorList>
    </citation>
    <scope>NUCLEOTIDE SEQUENCE [LARGE SCALE GENOMIC DNA]</scope>
    <source>
        <strain evidence="2">MC09</strain>
    </source>
</reference>
<proteinExistence type="predicted"/>
<dbReference type="Proteomes" id="UP000008888">
    <property type="component" value="Chromosome"/>
</dbReference>
<dbReference type="HOGENOM" id="CLU_125054_4_2_6"/>
<dbReference type="AlphaFoldDB" id="G0A5K9"/>
<name>G0A5K9_METMM</name>
<evidence type="ECO:0000313" key="1">
    <source>
        <dbReference type="EMBL" id="AEG02866.1"/>
    </source>
</evidence>
<organism evidence="1 2">
    <name type="scientific">Methylomonas methanica (strain DSM 25384 / MC09)</name>
    <dbReference type="NCBI Taxonomy" id="857087"/>
    <lineage>
        <taxon>Bacteria</taxon>
        <taxon>Pseudomonadati</taxon>
        <taxon>Pseudomonadota</taxon>
        <taxon>Gammaproteobacteria</taxon>
        <taxon>Methylococcales</taxon>
        <taxon>Methylococcaceae</taxon>
        <taxon>Methylomonas</taxon>
    </lineage>
</organism>
<dbReference type="InterPro" id="IPR036249">
    <property type="entry name" value="Thioredoxin-like_sf"/>
</dbReference>
<evidence type="ECO:0000313" key="2">
    <source>
        <dbReference type="Proteomes" id="UP000008888"/>
    </source>
</evidence>
<sequence length="77" mass="8950">MTGLILFGTEGCHLCEEAEDLVVQAKLKVEKRDIMDDEDWQQRYGIRIPVLLNQASGRELGWPFSLEQLRQFVSHFD</sequence>
<dbReference type="EMBL" id="CP002738">
    <property type="protein sequence ID" value="AEG02866.1"/>
    <property type="molecule type" value="Genomic_DNA"/>
</dbReference>
<dbReference type="InterPro" id="IPR008554">
    <property type="entry name" value="Glutaredoxin-like"/>
</dbReference>
<dbReference type="KEGG" id="mmt:Metme_4527"/>
<dbReference type="SUPFAM" id="SSF52833">
    <property type="entry name" value="Thioredoxin-like"/>
    <property type="match status" value="1"/>
</dbReference>
<dbReference type="OrthoDB" id="8537427at2"/>
<accession>G0A5K9</accession>
<gene>
    <name evidence="1" type="ordered locus">Metme_4527</name>
</gene>
<dbReference type="eggNOG" id="COG0695">
    <property type="taxonomic scope" value="Bacteria"/>
</dbReference>
<dbReference type="Gene3D" id="3.40.30.10">
    <property type="entry name" value="Glutaredoxin"/>
    <property type="match status" value="1"/>
</dbReference>
<dbReference type="STRING" id="857087.Metme_4527"/>